<comment type="similarity">
    <text evidence="2 9">Belongs to the GSP I family.</text>
</comment>
<dbReference type="KEGG" id="mbah:HYN46_08030"/>
<dbReference type="GO" id="GO:0015628">
    <property type="term" value="P:protein secretion by the type II secretion system"/>
    <property type="evidence" value="ECO:0007669"/>
    <property type="project" value="UniProtKB-UniRule"/>
</dbReference>
<dbReference type="NCBIfam" id="TIGR02532">
    <property type="entry name" value="IV_pilin_GFxxxE"/>
    <property type="match status" value="1"/>
</dbReference>
<comment type="PTM">
    <text evidence="9">Cleaved by prepilin peptidase.</text>
</comment>
<accession>A0A345P678</accession>
<sequence length="137" mass="14695">MSSVSIVKAEPLQAGFTLLEVMVALAIFAVAAVALTQAGMGYVNTVKRLETRTLAHFVAMNKAANININQTWLEGSGEDNIEEQGQHWLVRTEASTLPFSQDVRRVLITVAPVESGADKSGNAVTSLVIFIQRPAGQ</sequence>
<comment type="function">
    <text evidence="9">Component of the type II secretion system required for the energy-dependent secretion of extracellular factors such as proteases and toxins from the periplasm.</text>
</comment>
<evidence type="ECO:0000256" key="1">
    <source>
        <dbReference type="ARBA" id="ARBA00004377"/>
    </source>
</evidence>
<feature type="domain" description="Type II secretion system protein GspI C-terminal" evidence="10">
    <location>
        <begin position="49"/>
        <end position="130"/>
    </location>
</feature>
<reference evidence="11 12" key="1">
    <citation type="submission" date="2018-07" db="EMBL/GenBank/DDBJ databases">
        <title>Genome sequencing of Moraxellaceae gen. HYN0046.</title>
        <authorList>
            <person name="Kim M."/>
            <person name="Yi H."/>
        </authorList>
    </citation>
    <scope>NUCLEOTIDE SEQUENCE [LARGE SCALE GENOMIC DNA]</scope>
    <source>
        <strain evidence="11 12">HYN0046</strain>
    </source>
</reference>
<protein>
    <recommendedName>
        <fullName evidence="9">Type II secretion system protein I</fullName>
        <shortName evidence="9">T2SS minor pseudopilin I</shortName>
    </recommendedName>
</protein>
<evidence type="ECO:0000256" key="8">
    <source>
        <dbReference type="ARBA" id="ARBA00023136"/>
    </source>
</evidence>
<dbReference type="SUPFAM" id="SSF54523">
    <property type="entry name" value="Pili subunits"/>
    <property type="match status" value="1"/>
</dbReference>
<dbReference type="InterPro" id="IPR010052">
    <property type="entry name" value="T2SS_protein-GspI"/>
</dbReference>
<dbReference type="PROSITE" id="PS00409">
    <property type="entry name" value="PROKAR_NTER_METHYL"/>
    <property type="match status" value="1"/>
</dbReference>
<proteinExistence type="inferred from homology"/>
<keyword evidence="4 9" id="KW-0488">Methylation</keyword>
<dbReference type="InterPro" id="IPR045584">
    <property type="entry name" value="Pilin-like"/>
</dbReference>
<dbReference type="NCBIfam" id="TIGR01707">
    <property type="entry name" value="gspI"/>
    <property type="match status" value="1"/>
</dbReference>
<dbReference type="PANTHER" id="PTHR38779">
    <property type="entry name" value="TYPE II SECRETION SYSTEM PROTEIN I-RELATED"/>
    <property type="match status" value="1"/>
</dbReference>
<evidence type="ECO:0000256" key="6">
    <source>
        <dbReference type="ARBA" id="ARBA00022692"/>
    </source>
</evidence>
<evidence type="ECO:0000256" key="5">
    <source>
        <dbReference type="ARBA" id="ARBA00022519"/>
    </source>
</evidence>
<keyword evidence="7 9" id="KW-1133">Transmembrane helix</keyword>
<organism evidence="11 12">
    <name type="scientific">Aquirhabdus parva</name>
    <dbReference type="NCBI Taxonomy" id="2283318"/>
    <lineage>
        <taxon>Bacteria</taxon>
        <taxon>Pseudomonadati</taxon>
        <taxon>Pseudomonadota</taxon>
        <taxon>Gammaproteobacteria</taxon>
        <taxon>Moraxellales</taxon>
        <taxon>Moraxellaceae</taxon>
        <taxon>Aquirhabdus</taxon>
    </lineage>
</organism>
<evidence type="ECO:0000256" key="2">
    <source>
        <dbReference type="ARBA" id="ARBA00008358"/>
    </source>
</evidence>
<evidence type="ECO:0000256" key="3">
    <source>
        <dbReference type="ARBA" id="ARBA00022475"/>
    </source>
</evidence>
<keyword evidence="8 9" id="KW-0472">Membrane</keyword>
<dbReference type="GO" id="GO:0005886">
    <property type="term" value="C:plasma membrane"/>
    <property type="evidence" value="ECO:0007669"/>
    <property type="project" value="UniProtKB-SubCell"/>
</dbReference>
<dbReference type="Proteomes" id="UP000253940">
    <property type="component" value="Chromosome"/>
</dbReference>
<dbReference type="PANTHER" id="PTHR38779:SF2">
    <property type="entry name" value="TYPE II SECRETION SYSTEM PROTEIN I-RELATED"/>
    <property type="match status" value="1"/>
</dbReference>
<dbReference type="EMBL" id="CP031222">
    <property type="protein sequence ID" value="AXI02787.1"/>
    <property type="molecule type" value="Genomic_DNA"/>
</dbReference>
<dbReference type="AlphaFoldDB" id="A0A345P678"/>
<name>A0A345P678_9GAMM</name>
<evidence type="ECO:0000256" key="9">
    <source>
        <dbReference type="RuleBase" id="RU368030"/>
    </source>
</evidence>
<keyword evidence="5 9" id="KW-0997">Cell inner membrane</keyword>
<dbReference type="OrthoDB" id="6712888at2"/>
<comment type="subunit">
    <text evidence="9">Type II secretion is composed of four main components: the outer membrane complex, the inner membrane complex, the cytoplasmic secretion ATPase and the periplasm-spanning pseudopilus.</text>
</comment>
<evidence type="ECO:0000256" key="7">
    <source>
        <dbReference type="ARBA" id="ARBA00022989"/>
    </source>
</evidence>
<gene>
    <name evidence="11" type="primary">gspI</name>
    <name evidence="11" type="ORF">HYN46_08030</name>
</gene>
<dbReference type="InterPro" id="IPR012902">
    <property type="entry name" value="N_methyl_site"/>
</dbReference>
<dbReference type="Pfam" id="PF02501">
    <property type="entry name" value="T2SSI"/>
    <property type="match status" value="1"/>
</dbReference>
<feature type="transmembrane region" description="Helical" evidence="9">
    <location>
        <begin position="21"/>
        <end position="43"/>
    </location>
</feature>
<keyword evidence="3" id="KW-1003">Cell membrane</keyword>
<evidence type="ECO:0000313" key="11">
    <source>
        <dbReference type="EMBL" id="AXI02787.1"/>
    </source>
</evidence>
<dbReference type="RefSeq" id="WP_114898897.1">
    <property type="nucleotide sequence ID" value="NZ_CP031222.1"/>
</dbReference>
<evidence type="ECO:0000259" key="10">
    <source>
        <dbReference type="Pfam" id="PF02501"/>
    </source>
</evidence>
<evidence type="ECO:0000313" key="12">
    <source>
        <dbReference type="Proteomes" id="UP000253940"/>
    </source>
</evidence>
<keyword evidence="12" id="KW-1185">Reference proteome</keyword>
<evidence type="ECO:0000256" key="4">
    <source>
        <dbReference type="ARBA" id="ARBA00022481"/>
    </source>
</evidence>
<comment type="subcellular location">
    <subcellularLocation>
        <location evidence="1 9">Cell inner membrane</location>
        <topology evidence="1 9">Single-pass membrane protein</topology>
    </subcellularLocation>
</comment>
<dbReference type="Gene3D" id="3.30.1300.30">
    <property type="entry name" value="GSPII I/J protein-like"/>
    <property type="match status" value="1"/>
</dbReference>
<keyword evidence="6 9" id="KW-0812">Transmembrane</keyword>
<dbReference type="GO" id="GO:0015627">
    <property type="term" value="C:type II protein secretion system complex"/>
    <property type="evidence" value="ECO:0007669"/>
    <property type="project" value="UniProtKB-UniRule"/>
</dbReference>
<dbReference type="Pfam" id="PF07963">
    <property type="entry name" value="N_methyl"/>
    <property type="match status" value="1"/>
</dbReference>
<dbReference type="InterPro" id="IPR003413">
    <property type="entry name" value="T2SS_GspI_C"/>
</dbReference>